<evidence type="ECO:0000313" key="8">
    <source>
        <dbReference type="Proteomes" id="UP001158576"/>
    </source>
</evidence>
<evidence type="ECO:0000256" key="3">
    <source>
        <dbReference type="ARBA" id="ARBA00022833"/>
    </source>
</evidence>
<keyword evidence="8" id="KW-1185">Reference proteome</keyword>
<protein>
    <submittedName>
        <fullName evidence="7">Oidioi.mRNA.OKI2018_I69.PAR.g13101.t1.cds</fullName>
    </submittedName>
</protein>
<keyword evidence="2 4" id="KW-0863">Zinc-finger</keyword>
<dbReference type="InterPro" id="IPR001841">
    <property type="entry name" value="Znf_RING"/>
</dbReference>
<keyword evidence="1" id="KW-0479">Metal-binding</keyword>
<reference evidence="7 8" key="1">
    <citation type="submission" date="2021-04" db="EMBL/GenBank/DDBJ databases">
        <authorList>
            <person name="Bliznina A."/>
        </authorList>
    </citation>
    <scope>NUCLEOTIDE SEQUENCE [LARGE SCALE GENOMIC DNA]</scope>
</reference>
<proteinExistence type="predicted"/>
<dbReference type="Proteomes" id="UP001158576">
    <property type="component" value="Chromosome PAR"/>
</dbReference>
<feature type="domain" description="RING-type" evidence="6">
    <location>
        <begin position="19"/>
        <end position="64"/>
    </location>
</feature>
<organism evidence="7 8">
    <name type="scientific">Oikopleura dioica</name>
    <name type="common">Tunicate</name>
    <dbReference type="NCBI Taxonomy" id="34765"/>
    <lineage>
        <taxon>Eukaryota</taxon>
        <taxon>Metazoa</taxon>
        <taxon>Chordata</taxon>
        <taxon>Tunicata</taxon>
        <taxon>Appendicularia</taxon>
        <taxon>Copelata</taxon>
        <taxon>Oikopleuridae</taxon>
        <taxon>Oikopleura</taxon>
    </lineage>
</organism>
<evidence type="ECO:0000256" key="1">
    <source>
        <dbReference type="ARBA" id="ARBA00022723"/>
    </source>
</evidence>
<dbReference type="EMBL" id="OU015568">
    <property type="protein sequence ID" value="CAG5091526.1"/>
    <property type="molecule type" value="Genomic_DNA"/>
</dbReference>
<sequence>MGFDAEIDESSKINDEINCGVCRSILEEPSVVTCCQGHFCKKCLDMVKQNALANNFAPRCPNCRKGNFKEEKARLMAKVLSTIKLMCPVDECGMSVPYDKFKEHQKACLALQGKKCPECKQATSLKKAHEHWMCFEKNARRLKEAKKRYAAQAKELEEIKKEQPPGPKRKKVEVKTENEAPAKNGWTLKFAGATCPSATLPPASILPTWGGCHYLWICNKDGGVPFKAVVQEILTHNGHEFSREETTSKLDGHAQRMASKFGFYESFVRYNITLL</sequence>
<dbReference type="PROSITE" id="PS50089">
    <property type="entry name" value="ZF_RING_2"/>
    <property type="match status" value="1"/>
</dbReference>
<accession>A0ABN7S3R4</accession>
<evidence type="ECO:0000313" key="7">
    <source>
        <dbReference type="EMBL" id="CAG5091526.1"/>
    </source>
</evidence>
<evidence type="ECO:0000259" key="6">
    <source>
        <dbReference type="PROSITE" id="PS50089"/>
    </source>
</evidence>
<name>A0ABN7S3R4_OIKDI</name>
<gene>
    <name evidence="7" type="ORF">OKIOD_LOCUS4659</name>
</gene>
<evidence type="ECO:0000256" key="5">
    <source>
        <dbReference type="SAM" id="MobiDB-lite"/>
    </source>
</evidence>
<evidence type="ECO:0000256" key="2">
    <source>
        <dbReference type="ARBA" id="ARBA00022771"/>
    </source>
</evidence>
<dbReference type="Gene3D" id="3.30.40.10">
    <property type="entry name" value="Zinc/RING finger domain, C3HC4 (zinc finger)"/>
    <property type="match status" value="1"/>
</dbReference>
<keyword evidence="3" id="KW-0862">Zinc</keyword>
<evidence type="ECO:0000256" key="4">
    <source>
        <dbReference type="PROSITE-ProRule" id="PRU00175"/>
    </source>
</evidence>
<dbReference type="InterPro" id="IPR013083">
    <property type="entry name" value="Znf_RING/FYVE/PHD"/>
</dbReference>
<dbReference type="SUPFAM" id="SSF57850">
    <property type="entry name" value="RING/U-box"/>
    <property type="match status" value="1"/>
</dbReference>
<feature type="region of interest" description="Disordered" evidence="5">
    <location>
        <begin position="156"/>
        <end position="178"/>
    </location>
</feature>